<dbReference type="AlphaFoldDB" id="A0A1T4Y5U7"/>
<evidence type="ECO:0000256" key="1">
    <source>
        <dbReference type="ARBA" id="ARBA00000085"/>
    </source>
</evidence>
<dbReference type="RefSeq" id="WP_078813716.1">
    <property type="nucleotide sequence ID" value="NZ_FUYE01000007.1"/>
</dbReference>
<gene>
    <name evidence="8" type="ORF">SAMN02745166_02521</name>
</gene>
<feature type="domain" description="Response regulatory" evidence="7">
    <location>
        <begin position="410"/>
        <end position="524"/>
    </location>
</feature>
<dbReference type="SUPFAM" id="SSF52172">
    <property type="entry name" value="CheY-like"/>
    <property type="match status" value="2"/>
</dbReference>
<dbReference type="Pfam" id="PF00072">
    <property type="entry name" value="Response_reg"/>
    <property type="match status" value="2"/>
</dbReference>
<dbReference type="CDD" id="cd00156">
    <property type="entry name" value="REC"/>
    <property type="match status" value="1"/>
</dbReference>
<protein>
    <recommendedName>
        <fullName evidence="2">histidine kinase</fullName>
        <ecNumber evidence="2">2.7.13.3</ecNumber>
    </recommendedName>
</protein>
<dbReference type="SMART" id="SM00387">
    <property type="entry name" value="HATPase_c"/>
    <property type="match status" value="1"/>
</dbReference>
<dbReference type="InterPro" id="IPR004358">
    <property type="entry name" value="Sig_transdc_His_kin-like_C"/>
</dbReference>
<dbReference type="EC" id="2.7.13.3" evidence="2"/>
<dbReference type="Gene3D" id="1.10.287.130">
    <property type="match status" value="1"/>
</dbReference>
<organism evidence="8 9">
    <name type="scientific">Prosthecobacter debontii</name>
    <dbReference type="NCBI Taxonomy" id="48467"/>
    <lineage>
        <taxon>Bacteria</taxon>
        <taxon>Pseudomonadati</taxon>
        <taxon>Verrucomicrobiota</taxon>
        <taxon>Verrucomicrobiia</taxon>
        <taxon>Verrucomicrobiales</taxon>
        <taxon>Verrucomicrobiaceae</taxon>
        <taxon>Prosthecobacter</taxon>
    </lineage>
</organism>
<dbReference type="PANTHER" id="PTHR43065:SF42">
    <property type="entry name" value="TWO-COMPONENT SENSOR PPRA"/>
    <property type="match status" value="1"/>
</dbReference>
<keyword evidence="9" id="KW-1185">Reference proteome</keyword>
<comment type="catalytic activity">
    <reaction evidence="1">
        <text>ATP + protein L-histidine = ADP + protein N-phospho-L-histidine.</text>
        <dbReference type="EC" id="2.7.13.3"/>
    </reaction>
</comment>
<proteinExistence type="predicted"/>
<dbReference type="STRING" id="48467.SAMN02745166_02521"/>
<feature type="domain" description="Response regulatory" evidence="7">
    <location>
        <begin position="6"/>
        <end position="123"/>
    </location>
</feature>
<sequence>MQRSFRLLLIDDSADDAENVIRTLRRGGLEPEARQVWDWEKLETALQGEAWDFILCDHRLPTFDSSDVLNLVHRLKLTDVPFILISGEIDVQTAVAKMREGACDFILKDDLSRLVPAIQREREQAQMRREKQRAEQELRESNQKLRLTLNSLTTVQQQLIASERFRALGQMASGIAHDFNNSLAKILGITELLECGPNPDLVLLQQLKTIVGDAAAVVRRLLDFYRDHPVKKMRAVETAEILKEVKDFTRPRWQNGLTGGAEMVEVIVKAHATGQGLADASQLREILTNLVFNACDALPKGGVIELISRDAEEQVEIVVKDNGCGMSEEVLKRCLEPLFTTKGDLGTGMGLAIAAGLVESFGGSLRVESQEGNGTSVIVSLRRANAEIRREVPAGTKKAETPPSAQHGLKILVVDDERVITDLLAQVLALSGHEVKAFYDPLEALKAVAEESFDVVISDRSMPGLKGDSLASEVRRLHPQCRFIMMTGFGDIMMLNAELPSGVDLILTKPVTRKSLEAALRTLVPDRGAPAPPAV</sequence>
<dbReference type="Gene3D" id="3.40.50.2300">
    <property type="match status" value="2"/>
</dbReference>
<dbReference type="PROSITE" id="PS50110">
    <property type="entry name" value="RESPONSE_REGULATORY"/>
    <property type="match status" value="2"/>
</dbReference>
<evidence type="ECO:0000313" key="8">
    <source>
        <dbReference type="EMBL" id="SKA97023.1"/>
    </source>
</evidence>
<evidence type="ECO:0000259" key="7">
    <source>
        <dbReference type="PROSITE" id="PS50110"/>
    </source>
</evidence>
<dbReference type="PANTHER" id="PTHR43065">
    <property type="entry name" value="SENSOR HISTIDINE KINASE"/>
    <property type="match status" value="1"/>
</dbReference>
<dbReference type="Gene3D" id="3.30.565.10">
    <property type="entry name" value="Histidine kinase-like ATPase, C-terminal domain"/>
    <property type="match status" value="1"/>
</dbReference>
<dbReference type="GO" id="GO:0000155">
    <property type="term" value="F:phosphorelay sensor kinase activity"/>
    <property type="evidence" value="ECO:0007669"/>
    <property type="project" value="InterPro"/>
</dbReference>
<feature type="domain" description="Histidine kinase" evidence="6">
    <location>
        <begin position="174"/>
        <end position="385"/>
    </location>
</feature>
<dbReference type="InterPro" id="IPR001789">
    <property type="entry name" value="Sig_transdc_resp-reg_receiver"/>
</dbReference>
<evidence type="ECO:0000259" key="6">
    <source>
        <dbReference type="PROSITE" id="PS50109"/>
    </source>
</evidence>
<evidence type="ECO:0000256" key="2">
    <source>
        <dbReference type="ARBA" id="ARBA00012438"/>
    </source>
</evidence>
<evidence type="ECO:0000256" key="4">
    <source>
        <dbReference type="PROSITE-ProRule" id="PRU00169"/>
    </source>
</evidence>
<reference evidence="9" key="1">
    <citation type="submission" date="2017-02" db="EMBL/GenBank/DDBJ databases">
        <authorList>
            <person name="Varghese N."/>
            <person name="Submissions S."/>
        </authorList>
    </citation>
    <scope>NUCLEOTIDE SEQUENCE [LARGE SCALE GENOMIC DNA]</scope>
    <source>
        <strain evidence="9">ATCC 700200</strain>
    </source>
</reference>
<feature type="coiled-coil region" evidence="5">
    <location>
        <begin position="115"/>
        <end position="151"/>
    </location>
</feature>
<feature type="modified residue" description="4-aspartylphosphate" evidence="4">
    <location>
        <position position="459"/>
    </location>
</feature>
<dbReference type="InterPro" id="IPR036097">
    <property type="entry name" value="HisK_dim/P_sf"/>
</dbReference>
<dbReference type="InterPro" id="IPR011006">
    <property type="entry name" value="CheY-like_superfamily"/>
</dbReference>
<dbReference type="InterPro" id="IPR005467">
    <property type="entry name" value="His_kinase_dom"/>
</dbReference>
<dbReference type="SUPFAM" id="SSF47384">
    <property type="entry name" value="Homodimeric domain of signal transducing histidine kinase"/>
    <property type="match status" value="1"/>
</dbReference>
<dbReference type="EMBL" id="FUYE01000007">
    <property type="protein sequence ID" value="SKA97023.1"/>
    <property type="molecule type" value="Genomic_DNA"/>
</dbReference>
<dbReference type="InterPro" id="IPR003594">
    <property type="entry name" value="HATPase_dom"/>
</dbReference>
<evidence type="ECO:0000313" key="9">
    <source>
        <dbReference type="Proteomes" id="UP000190774"/>
    </source>
</evidence>
<dbReference type="InterPro" id="IPR036890">
    <property type="entry name" value="HATPase_C_sf"/>
</dbReference>
<dbReference type="InterPro" id="IPR003661">
    <property type="entry name" value="HisK_dim/P_dom"/>
</dbReference>
<accession>A0A1T4Y5U7</accession>
<keyword evidence="5" id="KW-0175">Coiled coil</keyword>
<keyword evidence="3 4" id="KW-0597">Phosphoprotein</keyword>
<feature type="modified residue" description="4-aspartylphosphate" evidence="4">
    <location>
        <position position="57"/>
    </location>
</feature>
<evidence type="ECO:0000256" key="3">
    <source>
        <dbReference type="ARBA" id="ARBA00022553"/>
    </source>
</evidence>
<dbReference type="SMART" id="SM00448">
    <property type="entry name" value="REC"/>
    <property type="match status" value="2"/>
</dbReference>
<name>A0A1T4Y5U7_9BACT</name>
<dbReference type="CDD" id="cd00082">
    <property type="entry name" value="HisKA"/>
    <property type="match status" value="1"/>
</dbReference>
<dbReference type="Proteomes" id="UP000190774">
    <property type="component" value="Unassembled WGS sequence"/>
</dbReference>
<dbReference type="PROSITE" id="PS50109">
    <property type="entry name" value="HIS_KIN"/>
    <property type="match status" value="1"/>
</dbReference>
<dbReference type="Pfam" id="PF02518">
    <property type="entry name" value="HATPase_c"/>
    <property type="match status" value="1"/>
</dbReference>
<evidence type="ECO:0000256" key="5">
    <source>
        <dbReference type="SAM" id="Coils"/>
    </source>
</evidence>
<dbReference type="SUPFAM" id="SSF55874">
    <property type="entry name" value="ATPase domain of HSP90 chaperone/DNA topoisomerase II/histidine kinase"/>
    <property type="match status" value="1"/>
</dbReference>
<dbReference type="OrthoDB" id="174740at2"/>
<dbReference type="PRINTS" id="PR00344">
    <property type="entry name" value="BCTRLSENSOR"/>
</dbReference>